<evidence type="ECO:0000256" key="1">
    <source>
        <dbReference type="ARBA" id="ARBA00000900"/>
    </source>
</evidence>
<dbReference type="EC" id="2.3.2.27" evidence="2"/>
<dbReference type="GO" id="GO:0061630">
    <property type="term" value="F:ubiquitin protein ligase activity"/>
    <property type="evidence" value="ECO:0007669"/>
    <property type="project" value="UniProtKB-EC"/>
</dbReference>
<evidence type="ECO:0000256" key="5">
    <source>
        <dbReference type="ARBA" id="ARBA00022771"/>
    </source>
</evidence>
<evidence type="ECO:0000256" key="7">
    <source>
        <dbReference type="ARBA" id="ARBA00022833"/>
    </source>
</evidence>
<dbReference type="InterPro" id="IPR013083">
    <property type="entry name" value="Znf_RING/FYVE/PHD"/>
</dbReference>
<dbReference type="Pfam" id="PF13639">
    <property type="entry name" value="zf-RING_2"/>
    <property type="match status" value="1"/>
</dbReference>
<keyword evidence="3" id="KW-0808">Transferase</keyword>
<dbReference type="AlphaFoldDB" id="V9DPB6"/>
<dbReference type="PROSITE" id="PS50089">
    <property type="entry name" value="ZF_RING_2"/>
    <property type="match status" value="1"/>
</dbReference>
<feature type="compositionally biased region" description="Pro residues" evidence="9">
    <location>
        <begin position="56"/>
        <end position="67"/>
    </location>
</feature>
<evidence type="ECO:0000256" key="3">
    <source>
        <dbReference type="ARBA" id="ARBA00022679"/>
    </source>
</evidence>
<feature type="compositionally biased region" description="Polar residues" evidence="9">
    <location>
        <begin position="84"/>
        <end position="93"/>
    </location>
</feature>
<gene>
    <name evidence="11" type="ORF">G647_01176</name>
</gene>
<dbReference type="GO" id="GO:0016567">
    <property type="term" value="P:protein ubiquitination"/>
    <property type="evidence" value="ECO:0007669"/>
    <property type="project" value="UniProtKB-ARBA"/>
</dbReference>
<dbReference type="OrthoDB" id="8062037at2759"/>
<feature type="region of interest" description="Disordered" evidence="9">
    <location>
        <begin position="319"/>
        <end position="370"/>
    </location>
</feature>
<dbReference type="EMBL" id="KB822697">
    <property type="protein sequence ID" value="ETI28725.1"/>
    <property type="molecule type" value="Genomic_DNA"/>
</dbReference>
<dbReference type="GO" id="GO:0008270">
    <property type="term" value="F:zinc ion binding"/>
    <property type="evidence" value="ECO:0007669"/>
    <property type="project" value="UniProtKB-KW"/>
</dbReference>
<dbReference type="CDD" id="cd16454">
    <property type="entry name" value="RING-H2_PA-TM-RING"/>
    <property type="match status" value="1"/>
</dbReference>
<dbReference type="PANTHER" id="PTHR45931">
    <property type="entry name" value="SI:CH211-59O9.10"/>
    <property type="match status" value="1"/>
</dbReference>
<feature type="region of interest" description="Disordered" evidence="9">
    <location>
        <begin position="384"/>
        <end position="438"/>
    </location>
</feature>
<name>V9DPB6_9EURO</name>
<dbReference type="Gene3D" id="3.30.40.10">
    <property type="entry name" value="Zinc/RING finger domain, C3HC4 (zinc finger)"/>
    <property type="match status" value="1"/>
</dbReference>
<proteinExistence type="predicted"/>
<dbReference type="Proteomes" id="UP000030678">
    <property type="component" value="Unassembled WGS sequence"/>
</dbReference>
<dbReference type="HOGENOM" id="CLU_021597_0_1_1"/>
<dbReference type="PANTHER" id="PTHR45931:SF3">
    <property type="entry name" value="RING ZINC FINGER-CONTAINING PROTEIN"/>
    <property type="match status" value="1"/>
</dbReference>
<dbReference type="VEuPathDB" id="FungiDB:G647_01176"/>
<evidence type="ECO:0000256" key="4">
    <source>
        <dbReference type="ARBA" id="ARBA00022723"/>
    </source>
</evidence>
<accession>V9DPB6</accession>
<comment type="catalytic activity">
    <reaction evidence="1">
        <text>S-ubiquitinyl-[E2 ubiquitin-conjugating enzyme]-L-cysteine + [acceptor protein]-L-lysine = [E2 ubiquitin-conjugating enzyme]-L-cysteine + N(6)-ubiquitinyl-[acceptor protein]-L-lysine.</text>
        <dbReference type="EC" id="2.3.2.27"/>
    </reaction>
</comment>
<evidence type="ECO:0000256" key="2">
    <source>
        <dbReference type="ARBA" id="ARBA00012483"/>
    </source>
</evidence>
<protein>
    <recommendedName>
        <fullName evidence="2">RING-type E3 ubiquitin transferase</fullName>
        <ecNumber evidence="2">2.3.2.27</ecNumber>
    </recommendedName>
</protein>
<evidence type="ECO:0000313" key="12">
    <source>
        <dbReference type="Proteomes" id="UP000030678"/>
    </source>
</evidence>
<dbReference type="GeneID" id="19979669"/>
<dbReference type="SUPFAM" id="SSF57850">
    <property type="entry name" value="RING/U-box"/>
    <property type="match status" value="1"/>
</dbReference>
<feature type="domain" description="RING-type" evidence="10">
    <location>
        <begin position="279"/>
        <end position="320"/>
    </location>
</feature>
<evidence type="ECO:0000256" key="9">
    <source>
        <dbReference type="SAM" id="MobiDB-lite"/>
    </source>
</evidence>
<evidence type="ECO:0000259" key="10">
    <source>
        <dbReference type="PROSITE" id="PS50089"/>
    </source>
</evidence>
<evidence type="ECO:0000256" key="6">
    <source>
        <dbReference type="ARBA" id="ARBA00022786"/>
    </source>
</evidence>
<dbReference type="RefSeq" id="XP_008722799.1">
    <property type="nucleotide sequence ID" value="XM_008724577.1"/>
</dbReference>
<sequence>MSRIQGERVFCHQCQNEWDRAHGGLICPRCEGDFTEILEPGAVPSTFDFNNEPSPSASPEPPLPPLDPLRDHNPWADTTHNDDNGNFTTFEFTSNGGSGRMMFSTRMWSPDGRNVRLDALLDSLVEYAEMEELLTRLVEQQNRGGPLPFSPFGFPAGEPGPGLHGPPPHMQPASLQDLFSLILQSMQPGMMPGQDPDDRRRLGQPPLPFDLLHHMLNPGNARTGDAVYSQEAFDRIMTQLMEQNNAGSAPPPASEDAIRSLKKKRVDREMLGDDGKAECSICMDNVDLGQEVTVLPCNHWFHGECVTSWLKEHDTCPHCRKPITNSEEGQRPETSRRRSRRASSVSSPRAYQPEGSRYNPVTIPESPSALRDARQQYYGRRRDYETHRPEHHRHSSSQSELRRHGSRNHHGGNGGSRGGGGNGGGGVTGWIRDHLPFS</sequence>
<dbReference type="GO" id="GO:0005634">
    <property type="term" value="C:nucleus"/>
    <property type="evidence" value="ECO:0007669"/>
    <property type="project" value="TreeGrafter"/>
</dbReference>
<dbReference type="SMART" id="SM00184">
    <property type="entry name" value="RING"/>
    <property type="match status" value="1"/>
</dbReference>
<evidence type="ECO:0000256" key="8">
    <source>
        <dbReference type="PROSITE-ProRule" id="PRU00175"/>
    </source>
</evidence>
<dbReference type="InterPro" id="IPR001841">
    <property type="entry name" value="Znf_RING"/>
</dbReference>
<feature type="compositionally biased region" description="Gly residues" evidence="9">
    <location>
        <begin position="411"/>
        <end position="428"/>
    </location>
</feature>
<keyword evidence="6" id="KW-0833">Ubl conjugation pathway</keyword>
<keyword evidence="5 8" id="KW-0863">Zinc-finger</keyword>
<feature type="compositionally biased region" description="Basic and acidic residues" evidence="9">
    <location>
        <begin position="68"/>
        <end position="83"/>
    </location>
</feature>
<dbReference type="GO" id="GO:0006511">
    <property type="term" value="P:ubiquitin-dependent protein catabolic process"/>
    <property type="evidence" value="ECO:0007669"/>
    <property type="project" value="TreeGrafter"/>
</dbReference>
<organism evidence="11 12">
    <name type="scientific">Cladophialophora carrionii CBS 160.54</name>
    <dbReference type="NCBI Taxonomy" id="1279043"/>
    <lineage>
        <taxon>Eukaryota</taxon>
        <taxon>Fungi</taxon>
        <taxon>Dikarya</taxon>
        <taxon>Ascomycota</taxon>
        <taxon>Pezizomycotina</taxon>
        <taxon>Eurotiomycetes</taxon>
        <taxon>Chaetothyriomycetidae</taxon>
        <taxon>Chaetothyriales</taxon>
        <taxon>Herpotrichiellaceae</taxon>
        <taxon>Cladophialophora</taxon>
    </lineage>
</organism>
<dbReference type="FunFam" id="3.30.40.10:FF:000127">
    <property type="entry name" value="E3 ubiquitin-protein ligase RNF181"/>
    <property type="match status" value="1"/>
</dbReference>
<keyword evidence="4" id="KW-0479">Metal-binding</keyword>
<dbReference type="InterPro" id="IPR051834">
    <property type="entry name" value="RING_finger_E3_ligase"/>
</dbReference>
<reference evidence="11 12" key="1">
    <citation type="submission" date="2013-03" db="EMBL/GenBank/DDBJ databases">
        <title>The Genome Sequence of Cladophialophora carrionii CBS 160.54.</title>
        <authorList>
            <consortium name="The Broad Institute Genomics Platform"/>
            <person name="Cuomo C."/>
            <person name="de Hoog S."/>
            <person name="Gorbushina A."/>
            <person name="Walker B."/>
            <person name="Young S.K."/>
            <person name="Zeng Q."/>
            <person name="Gargeya S."/>
            <person name="Fitzgerald M."/>
            <person name="Haas B."/>
            <person name="Abouelleil A."/>
            <person name="Allen A.W."/>
            <person name="Alvarado L."/>
            <person name="Arachchi H.M."/>
            <person name="Berlin A.M."/>
            <person name="Chapman S.B."/>
            <person name="Gainer-Dewar J."/>
            <person name="Goldberg J."/>
            <person name="Griggs A."/>
            <person name="Gujja S."/>
            <person name="Hansen M."/>
            <person name="Howarth C."/>
            <person name="Imamovic A."/>
            <person name="Ireland A."/>
            <person name="Larimer J."/>
            <person name="McCowan C."/>
            <person name="Murphy C."/>
            <person name="Pearson M."/>
            <person name="Poon T.W."/>
            <person name="Priest M."/>
            <person name="Roberts A."/>
            <person name="Saif S."/>
            <person name="Shea T."/>
            <person name="Sisk P."/>
            <person name="Sykes S."/>
            <person name="Wortman J."/>
            <person name="Nusbaum C."/>
            <person name="Birren B."/>
        </authorList>
    </citation>
    <scope>NUCLEOTIDE SEQUENCE [LARGE SCALE GENOMIC DNA]</scope>
    <source>
        <strain evidence="11 12">CBS 160.54</strain>
    </source>
</reference>
<keyword evidence="7" id="KW-0862">Zinc</keyword>
<evidence type="ECO:0000313" key="11">
    <source>
        <dbReference type="EMBL" id="ETI28725.1"/>
    </source>
</evidence>
<feature type="region of interest" description="Disordered" evidence="9">
    <location>
        <begin position="42"/>
        <end position="93"/>
    </location>
</feature>